<feature type="compositionally biased region" description="Basic and acidic residues" evidence="2">
    <location>
        <begin position="128"/>
        <end position="137"/>
    </location>
</feature>
<keyword evidence="4" id="KW-1185">Reference proteome</keyword>
<sequence>MASSLPEVALGGPQSNCTFHFLSRLDRYKTEKPYFFSGVLDKNQEARRSNLEYEIHNDITVVDLRGQEKLLSLGGHGFELLQHKPVVDLSAPSEEEMNKYLEDLAATVKDHLKVEAVLAYSFRFRREQSSRDNRDTESPIGTYSNQDTPILVPHTDQTREGGLRRARRHMNEQEIEKYLDGNWRIRIVNCWRPICGTADERPLAMCDFYSIDENDLQPADRASREYVGEIYYAHYNPMQKWYWISDQSPEEVLLFKNFDSKPRGEVPFMLHSAFVNSANLNQVQRRESLEAALIVISKD</sequence>
<dbReference type="OMA" id="CPHTSAK"/>
<dbReference type="InterPro" id="IPR044053">
    <property type="entry name" value="AsaB-like"/>
</dbReference>
<accession>A0A1B8AGU5</accession>
<dbReference type="Proteomes" id="UP000091967">
    <property type="component" value="Unassembled WGS sequence"/>
</dbReference>
<dbReference type="GO" id="GO:0016491">
    <property type="term" value="F:oxidoreductase activity"/>
    <property type="evidence" value="ECO:0007669"/>
    <property type="project" value="InterPro"/>
</dbReference>
<dbReference type="NCBIfam" id="NF041278">
    <property type="entry name" value="CmcJ_NvfI_EfuI"/>
    <property type="match status" value="1"/>
</dbReference>
<evidence type="ECO:0000313" key="3">
    <source>
        <dbReference type="EMBL" id="OBS19721.1"/>
    </source>
</evidence>
<feature type="compositionally biased region" description="Polar residues" evidence="2">
    <location>
        <begin position="139"/>
        <end position="148"/>
    </location>
</feature>
<evidence type="ECO:0008006" key="5">
    <source>
        <dbReference type="Google" id="ProtNLM"/>
    </source>
</evidence>
<gene>
    <name evidence="3" type="ORF">FPOA_11445</name>
</gene>
<comment type="similarity">
    <text evidence="1">Belongs to the asaB hydroxylase/desaturase family.</text>
</comment>
<dbReference type="AlphaFoldDB" id="A0A1B8AGU5"/>
<evidence type="ECO:0000256" key="1">
    <source>
        <dbReference type="ARBA" id="ARBA00023604"/>
    </source>
</evidence>
<dbReference type="STRING" id="36050.A0A1B8AGU5"/>
<comment type="caution">
    <text evidence="3">The sequence shown here is derived from an EMBL/GenBank/DDBJ whole genome shotgun (WGS) entry which is preliminary data.</text>
</comment>
<evidence type="ECO:0000256" key="2">
    <source>
        <dbReference type="SAM" id="MobiDB-lite"/>
    </source>
</evidence>
<evidence type="ECO:0000313" key="4">
    <source>
        <dbReference type="Proteomes" id="UP000091967"/>
    </source>
</evidence>
<dbReference type="PANTHER" id="PTHR34598">
    <property type="entry name" value="BLL6449 PROTEIN"/>
    <property type="match status" value="1"/>
</dbReference>
<organism evidence="3 4">
    <name type="scientific">Fusarium poae</name>
    <dbReference type="NCBI Taxonomy" id="36050"/>
    <lineage>
        <taxon>Eukaryota</taxon>
        <taxon>Fungi</taxon>
        <taxon>Dikarya</taxon>
        <taxon>Ascomycota</taxon>
        <taxon>Pezizomycotina</taxon>
        <taxon>Sordariomycetes</taxon>
        <taxon>Hypocreomycetidae</taxon>
        <taxon>Hypocreales</taxon>
        <taxon>Nectriaceae</taxon>
        <taxon>Fusarium</taxon>
    </lineage>
</organism>
<reference evidence="3 4" key="1">
    <citation type="submission" date="2016-06" db="EMBL/GenBank/DDBJ databases">
        <title>Living apart together: crosstalk between the core and supernumerary genomes in a fungal plant pathogen.</title>
        <authorList>
            <person name="Vanheule A."/>
            <person name="Audenaert K."/>
            <person name="Warris S."/>
            <person name="Van De Geest H."/>
            <person name="Schijlen E."/>
            <person name="Hofte M."/>
            <person name="De Saeger S."/>
            <person name="Haesaert G."/>
            <person name="Waalwijk C."/>
            <person name="Van Der Lee T."/>
        </authorList>
    </citation>
    <scope>NUCLEOTIDE SEQUENCE [LARGE SCALE GENOMIC DNA]</scope>
    <source>
        <strain evidence="3 4">2516</strain>
    </source>
</reference>
<proteinExistence type="inferred from homology"/>
<feature type="region of interest" description="Disordered" evidence="2">
    <location>
        <begin position="128"/>
        <end position="159"/>
    </location>
</feature>
<name>A0A1B8AGU5_FUSPO</name>
<dbReference type="PANTHER" id="PTHR34598:SF3">
    <property type="entry name" value="OXIDOREDUCTASE AN1597"/>
    <property type="match status" value="1"/>
</dbReference>
<dbReference type="EMBL" id="LYXU01000004">
    <property type="protein sequence ID" value="OBS19721.1"/>
    <property type="molecule type" value="Genomic_DNA"/>
</dbReference>
<protein>
    <recommendedName>
        <fullName evidence="5">CmcJ-like methyltransferase</fullName>
    </recommendedName>
</protein>